<dbReference type="GeneID" id="92356890"/>
<dbReference type="Proteomes" id="UP000674143">
    <property type="component" value="Unassembled WGS sequence"/>
</dbReference>
<feature type="compositionally biased region" description="Low complexity" evidence="1">
    <location>
        <begin position="113"/>
        <end position="125"/>
    </location>
</feature>
<keyword evidence="3" id="KW-1185">Reference proteome</keyword>
<feature type="compositionally biased region" description="Polar residues" evidence="1">
    <location>
        <begin position="95"/>
        <end position="104"/>
    </location>
</feature>
<protein>
    <submittedName>
        <fullName evidence="2">Uncharacterized protein</fullName>
    </submittedName>
</protein>
<reference evidence="3" key="2">
    <citation type="journal article" date="2021" name="Sci. Data">
        <title>Chromosome-scale genome sequencing, assembly and annotation of six genomes from subfamily Leishmaniinae.</title>
        <authorList>
            <person name="Almutairi H."/>
            <person name="Urbaniak M.D."/>
            <person name="Bates M.D."/>
            <person name="Jariyapan N."/>
            <person name="Kwakye-Nuako G."/>
            <person name="Thomaz Soccol V."/>
            <person name="Al-Salem W.S."/>
            <person name="Dillon R.J."/>
            <person name="Bates P.A."/>
            <person name="Gatherer D."/>
        </authorList>
    </citation>
    <scope>NUCLEOTIDE SEQUENCE [LARGE SCALE GENOMIC DNA]</scope>
</reference>
<dbReference type="EMBL" id="JAFHLR010000034">
    <property type="protein sequence ID" value="KAG5467804.1"/>
    <property type="molecule type" value="Genomic_DNA"/>
</dbReference>
<proteinExistence type="predicted"/>
<reference evidence="3" key="1">
    <citation type="journal article" date="2021" name="Microbiol. Resour. Announc.">
        <title>LGAAP: Leishmaniinae Genome Assembly and Annotation Pipeline.</title>
        <authorList>
            <person name="Almutairi H."/>
            <person name="Urbaniak M.D."/>
            <person name="Bates M.D."/>
            <person name="Jariyapan N."/>
            <person name="Kwakye-Nuako G."/>
            <person name="Thomaz-Soccol V."/>
            <person name="Al-Salem W.S."/>
            <person name="Dillon R.J."/>
            <person name="Bates P.A."/>
            <person name="Gatherer D."/>
        </authorList>
    </citation>
    <scope>NUCLEOTIDE SEQUENCE [LARGE SCALE GENOMIC DNA]</scope>
</reference>
<organism evidence="2 3">
    <name type="scientific">Leishmania orientalis</name>
    <dbReference type="NCBI Taxonomy" id="2249476"/>
    <lineage>
        <taxon>Eukaryota</taxon>
        <taxon>Discoba</taxon>
        <taxon>Euglenozoa</taxon>
        <taxon>Kinetoplastea</taxon>
        <taxon>Metakinetoplastina</taxon>
        <taxon>Trypanosomatida</taxon>
        <taxon>Trypanosomatidae</taxon>
        <taxon>Leishmaniinae</taxon>
        <taxon>Leishmania</taxon>
    </lineage>
</organism>
<feature type="region of interest" description="Disordered" evidence="1">
    <location>
        <begin position="95"/>
        <end position="141"/>
    </location>
</feature>
<dbReference type="RefSeq" id="XP_067059606.1">
    <property type="nucleotide sequence ID" value="XM_067202956.1"/>
</dbReference>
<sequence>MDFSKYLITVLLNALVIGADQRSLHPLSLPRGRQDGKIAGVDPPYMPGDNGRPGVLVRSANGSSQKYSCSTLSGRAQSAYFAPIECPSSGSAHESNFSLPSISAPSGRLPNKSPAAASPSPTTSSLRSGSEPQIRTSCDSHCGDIMAGPERTFLMALDYLDDACRALTQLSGTELGKLATIPAAPPSKSKTFPGRFSSPRRH</sequence>
<comment type="caution">
    <text evidence="2">The sequence shown here is derived from an EMBL/GenBank/DDBJ whole genome shotgun (WGS) entry which is preliminary data.</text>
</comment>
<feature type="compositionally biased region" description="Polar residues" evidence="1">
    <location>
        <begin position="126"/>
        <end position="139"/>
    </location>
</feature>
<dbReference type="KEGG" id="loi:92356890"/>
<dbReference type="AlphaFoldDB" id="A0A836G7B9"/>
<evidence type="ECO:0000313" key="3">
    <source>
        <dbReference type="Proteomes" id="UP000674143"/>
    </source>
</evidence>
<evidence type="ECO:0000313" key="2">
    <source>
        <dbReference type="EMBL" id="KAG5467804.1"/>
    </source>
</evidence>
<gene>
    <name evidence="2" type="ORF">LSCM4_00888</name>
</gene>
<name>A0A836G7B9_9TRYP</name>
<evidence type="ECO:0000256" key="1">
    <source>
        <dbReference type="SAM" id="MobiDB-lite"/>
    </source>
</evidence>
<feature type="region of interest" description="Disordered" evidence="1">
    <location>
        <begin position="181"/>
        <end position="202"/>
    </location>
</feature>
<accession>A0A836G7B9</accession>